<dbReference type="AlphaFoldDB" id="A0A811NFT4"/>
<dbReference type="EMBL" id="CAJGYO010000004">
    <property type="protein sequence ID" value="CAD6226410.1"/>
    <property type="molecule type" value="Genomic_DNA"/>
</dbReference>
<dbReference type="OrthoDB" id="691517at2759"/>
<dbReference type="PANTHER" id="PTHR35546">
    <property type="entry name" value="F-BOX PROTEIN INTERACTION DOMAIN PROTEIN-RELATED"/>
    <property type="match status" value="1"/>
</dbReference>
<sequence>MVFFPSYVGELGSFINLSGGSASPVDLSFPFLKKLPGIHNIWLRASCNGLLLFRHSTRLRELGYIVFNPATEQWATVPSQRTLADRPIRLNHTCFVFNPAVSPYFHLVIISAQEGSLATVQSYSSETGIFEVDVEGKTKRIIRAPSSVGGRVHGCFPLFIGQSQGRLYCINEEHWAGGIPSELSSRVYRRDSNDDSNLLSIWALEDYDTQKWALKHSVSCSRLFGISGFLGYNVVAIHPDNNNLVFIVYWKHQLKSYGLNSKEVRTVGTFQESLQFPPYVPCFSDFLSVAQHEEKLGVGE</sequence>
<evidence type="ECO:0008006" key="3">
    <source>
        <dbReference type="Google" id="ProtNLM"/>
    </source>
</evidence>
<dbReference type="InterPro" id="IPR055290">
    <property type="entry name" value="At3g26010-like"/>
</dbReference>
<dbReference type="PANTHER" id="PTHR35546:SF46">
    <property type="entry name" value="F-BOX DOMAIN-CONTAINING PROTEIN"/>
    <property type="match status" value="1"/>
</dbReference>
<accession>A0A811NFT4</accession>
<evidence type="ECO:0000313" key="1">
    <source>
        <dbReference type="EMBL" id="CAD6226410.1"/>
    </source>
</evidence>
<evidence type="ECO:0000313" key="2">
    <source>
        <dbReference type="Proteomes" id="UP000604825"/>
    </source>
</evidence>
<keyword evidence="2" id="KW-1185">Reference proteome</keyword>
<gene>
    <name evidence="1" type="ORF">NCGR_LOCUS18245</name>
</gene>
<organism evidence="1 2">
    <name type="scientific">Miscanthus lutarioriparius</name>
    <dbReference type="NCBI Taxonomy" id="422564"/>
    <lineage>
        <taxon>Eukaryota</taxon>
        <taxon>Viridiplantae</taxon>
        <taxon>Streptophyta</taxon>
        <taxon>Embryophyta</taxon>
        <taxon>Tracheophyta</taxon>
        <taxon>Spermatophyta</taxon>
        <taxon>Magnoliopsida</taxon>
        <taxon>Liliopsida</taxon>
        <taxon>Poales</taxon>
        <taxon>Poaceae</taxon>
        <taxon>PACMAD clade</taxon>
        <taxon>Panicoideae</taxon>
        <taxon>Andropogonodae</taxon>
        <taxon>Andropogoneae</taxon>
        <taxon>Saccharinae</taxon>
        <taxon>Miscanthus</taxon>
    </lineage>
</organism>
<name>A0A811NFT4_9POAL</name>
<dbReference type="Proteomes" id="UP000604825">
    <property type="component" value="Unassembled WGS sequence"/>
</dbReference>
<protein>
    <recommendedName>
        <fullName evidence="3">F-box protein</fullName>
    </recommendedName>
</protein>
<dbReference type="SUPFAM" id="SSF63825">
    <property type="entry name" value="YWTD domain"/>
    <property type="match status" value="1"/>
</dbReference>
<reference evidence="1" key="1">
    <citation type="submission" date="2020-10" db="EMBL/GenBank/DDBJ databases">
        <authorList>
            <person name="Han B."/>
            <person name="Lu T."/>
            <person name="Zhao Q."/>
            <person name="Huang X."/>
            <person name="Zhao Y."/>
        </authorList>
    </citation>
    <scope>NUCLEOTIDE SEQUENCE</scope>
</reference>
<comment type="caution">
    <text evidence="1">The sequence shown here is derived from an EMBL/GenBank/DDBJ whole genome shotgun (WGS) entry which is preliminary data.</text>
</comment>
<proteinExistence type="predicted"/>